<dbReference type="AlphaFoldDB" id="A0A9Q3EWN2"/>
<dbReference type="InterPro" id="IPR042099">
    <property type="entry name" value="ANL_N_sf"/>
</dbReference>
<gene>
    <name evidence="5" type="ORF">O181_068314</name>
</gene>
<accession>A0A9Q3EWN2</accession>
<evidence type="ECO:0000313" key="6">
    <source>
        <dbReference type="Proteomes" id="UP000765509"/>
    </source>
</evidence>
<comment type="caution">
    <text evidence="5">The sequence shown here is derived from an EMBL/GenBank/DDBJ whole genome shotgun (WGS) entry which is preliminary data.</text>
</comment>
<reference evidence="5" key="1">
    <citation type="submission" date="2021-03" db="EMBL/GenBank/DDBJ databases">
        <title>Draft genome sequence of rust myrtle Austropuccinia psidii MF-1, a brazilian biotype.</title>
        <authorList>
            <person name="Quecine M.C."/>
            <person name="Pachon D.M.R."/>
            <person name="Bonatelli M.L."/>
            <person name="Correr F.H."/>
            <person name="Franceschini L.M."/>
            <person name="Leite T.F."/>
            <person name="Margarido G.R.A."/>
            <person name="Almeida C.A."/>
            <person name="Ferrarezi J.A."/>
            <person name="Labate C.A."/>
        </authorList>
    </citation>
    <scope>NUCLEOTIDE SEQUENCE</scope>
    <source>
        <strain evidence="5">MF-1</strain>
    </source>
</reference>
<dbReference type="OrthoDB" id="1700726at2759"/>
<evidence type="ECO:0000259" key="4">
    <source>
        <dbReference type="Pfam" id="PF00501"/>
    </source>
</evidence>
<dbReference type="EMBL" id="AVOT02034483">
    <property type="protein sequence ID" value="MBW0528599.1"/>
    <property type="molecule type" value="Genomic_DNA"/>
</dbReference>
<dbReference type="PANTHER" id="PTHR43272:SF33">
    <property type="entry name" value="AMP-BINDING DOMAIN-CONTAINING PROTEIN-RELATED"/>
    <property type="match status" value="1"/>
</dbReference>
<keyword evidence="6" id="KW-1185">Reference proteome</keyword>
<dbReference type="SUPFAM" id="SSF56801">
    <property type="entry name" value="Acetyl-CoA synthetase-like"/>
    <property type="match status" value="1"/>
</dbReference>
<dbReference type="GO" id="GO:0004467">
    <property type="term" value="F:long-chain fatty acid-CoA ligase activity"/>
    <property type="evidence" value="ECO:0007669"/>
    <property type="project" value="TreeGrafter"/>
</dbReference>
<dbReference type="Pfam" id="PF00501">
    <property type="entry name" value="AMP-binding"/>
    <property type="match status" value="1"/>
</dbReference>
<proteinExistence type="predicted"/>
<dbReference type="InterPro" id="IPR000873">
    <property type="entry name" value="AMP-dep_synth/lig_dom"/>
</dbReference>
<evidence type="ECO:0000313" key="5">
    <source>
        <dbReference type="EMBL" id="MBW0528599.1"/>
    </source>
</evidence>
<dbReference type="PANTHER" id="PTHR43272">
    <property type="entry name" value="LONG-CHAIN-FATTY-ACID--COA LIGASE"/>
    <property type="match status" value="1"/>
</dbReference>
<dbReference type="GO" id="GO:0005524">
    <property type="term" value="F:ATP binding"/>
    <property type="evidence" value="ECO:0007669"/>
    <property type="project" value="UniProtKB-KW"/>
</dbReference>
<dbReference type="Gene3D" id="3.40.50.12780">
    <property type="entry name" value="N-terminal domain of ligase-like"/>
    <property type="match status" value="1"/>
</dbReference>
<protein>
    <recommendedName>
        <fullName evidence="4">AMP-dependent synthetase/ligase domain-containing protein</fullName>
    </recommendedName>
</protein>
<feature type="region of interest" description="Disordered" evidence="3">
    <location>
        <begin position="18"/>
        <end position="42"/>
    </location>
</feature>
<sequence>MSSLPPYAIISDSLPILAPSPPNLDQQSIEIPGTRKSGQTGHYKNARFPNLTTIANLNQRVPHTDYEMFNFGLGRSFDKPCLGHRPINPTTGHLESFFTWQTYQDVDRRRTNFGSGLLHLQSQQQLGQIDRTGWVVGVWTHNRPEWQITSLACSAYSLVLVSLYETLGHEVVQHCINHAEIRLVVSSANHIPDLLSNANNCPTMKVIVSADRWKDIQLVQSKSISVGHESRTLKAWGAQVGVMVIDIEELENLGRDHPLPHIPPKPSDINSLCYTSGTTGMPKGAILLHSTLAAACVSHMHGFEWEFGNDSFLSYLPLSHILERFFESIVFTLGAPIGYSSGDNLKLLEELQILKPTHFISVPRVLNRVYQAIMAQLDGPGLKAALGKRALTTKLENLKTTGSNTHILWDRLVFNKIKQLLGGRVRFIACGSAPIAPDIISFLKVAFVSKVLEGYGSTENAGTCSRCYYEDNEPAGSVGPPSPGLEVKLVDVPEMNYFSTDKPYPRGEICMRGESCIPGYYKDEAKTKELIDSEGWQHSGDIGLIDEKGRIKIIDRIKNLLKLAQGEYVALEKVQGAYSSNPLISQLYVHGNSLKSYLVGVVVPDPVGFEKFIIKVLGKSIPMDKACLEPKVRDAITKEMEQTAQSAKLLGFERIKNVHLTMEAFTVENDLLTPTFKLKRAVAASKFKQVCEKLYDEYDSKHGQVLFKL</sequence>
<dbReference type="GO" id="GO:0016020">
    <property type="term" value="C:membrane"/>
    <property type="evidence" value="ECO:0007669"/>
    <property type="project" value="TreeGrafter"/>
</dbReference>
<name>A0A9Q3EWN2_9BASI</name>
<dbReference type="InterPro" id="IPR020845">
    <property type="entry name" value="AMP-binding_CS"/>
</dbReference>
<keyword evidence="1" id="KW-0547">Nucleotide-binding</keyword>
<keyword evidence="2" id="KW-0067">ATP-binding</keyword>
<dbReference type="Proteomes" id="UP000765509">
    <property type="component" value="Unassembled WGS sequence"/>
</dbReference>
<organism evidence="5 6">
    <name type="scientific">Austropuccinia psidii MF-1</name>
    <dbReference type="NCBI Taxonomy" id="1389203"/>
    <lineage>
        <taxon>Eukaryota</taxon>
        <taxon>Fungi</taxon>
        <taxon>Dikarya</taxon>
        <taxon>Basidiomycota</taxon>
        <taxon>Pucciniomycotina</taxon>
        <taxon>Pucciniomycetes</taxon>
        <taxon>Pucciniales</taxon>
        <taxon>Sphaerophragmiaceae</taxon>
        <taxon>Austropuccinia</taxon>
    </lineage>
</organism>
<dbReference type="GO" id="GO:0005783">
    <property type="term" value="C:endoplasmic reticulum"/>
    <property type="evidence" value="ECO:0007669"/>
    <property type="project" value="TreeGrafter"/>
</dbReference>
<evidence type="ECO:0000256" key="3">
    <source>
        <dbReference type="SAM" id="MobiDB-lite"/>
    </source>
</evidence>
<dbReference type="PROSITE" id="PS00455">
    <property type="entry name" value="AMP_BINDING"/>
    <property type="match status" value="1"/>
</dbReference>
<evidence type="ECO:0000256" key="2">
    <source>
        <dbReference type="ARBA" id="ARBA00022840"/>
    </source>
</evidence>
<evidence type="ECO:0000256" key="1">
    <source>
        <dbReference type="ARBA" id="ARBA00022741"/>
    </source>
</evidence>
<feature type="domain" description="AMP-dependent synthetase/ligase" evidence="4">
    <location>
        <begin position="98"/>
        <end position="521"/>
    </location>
</feature>